<organism evidence="2 3">
    <name type="scientific">Actinomadura rudentiformis</name>
    <dbReference type="NCBI Taxonomy" id="359158"/>
    <lineage>
        <taxon>Bacteria</taxon>
        <taxon>Bacillati</taxon>
        <taxon>Actinomycetota</taxon>
        <taxon>Actinomycetes</taxon>
        <taxon>Streptosporangiales</taxon>
        <taxon>Thermomonosporaceae</taxon>
        <taxon>Actinomadura</taxon>
    </lineage>
</organism>
<evidence type="ECO:0000313" key="3">
    <source>
        <dbReference type="Proteomes" id="UP000468735"/>
    </source>
</evidence>
<dbReference type="InterPro" id="IPR051262">
    <property type="entry name" value="SMP-30/CGR1_Lactonase"/>
</dbReference>
<accession>A0A6H9YSN7</accession>
<evidence type="ECO:0000313" key="2">
    <source>
        <dbReference type="EMBL" id="KAB2343338.1"/>
    </source>
</evidence>
<dbReference type="Pfam" id="PF08450">
    <property type="entry name" value="SGL"/>
    <property type="match status" value="1"/>
</dbReference>
<comment type="caution">
    <text evidence="2">The sequence shown here is derived from an EMBL/GenBank/DDBJ whole genome shotgun (WGS) entry which is preliminary data.</text>
</comment>
<proteinExistence type="predicted"/>
<dbReference type="SUPFAM" id="SSF63829">
    <property type="entry name" value="Calcium-dependent phosphotriesterase"/>
    <property type="match status" value="1"/>
</dbReference>
<feature type="domain" description="SMP-30/Gluconolactonase/LRE-like region" evidence="1">
    <location>
        <begin position="80"/>
        <end position="254"/>
    </location>
</feature>
<dbReference type="InterPro" id="IPR011042">
    <property type="entry name" value="6-blade_b-propeller_TolB-like"/>
</dbReference>
<sequence>MPSTRVFFDGLFTSPRLDHPEGVAVHPVDGSVWCGGEAGQIFRIDPAGTRIEQIATTNGFVLGIAFDPTASSLFICDIVHPGVFRLDLATGKVELFADGAGGHRFRNPNYAVFDSQSRMYVSDSRQLDEPGPAVFRYGLDGSGEVWDERPMAFANGLALAPDESSLYVVESFMPGVTRVEIRADGSVGQRSTVVELPGTVPDGIAFGPDGLLYVACYEPSKVLRVRTDSEVEVVSHDPTAHLLCHPTNLAFKGTTAYVANLGRWHISAIDL</sequence>
<gene>
    <name evidence="2" type="ORF">F8566_34950</name>
</gene>
<dbReference type="PANTHER" id="PTHR47572">
    <property type="entry name" value="LIPOPROTEIN-RELATED"/>
    <property type="match status" value="1"/>
</dbReference>
<evidence type="ECO:0000259" key="1">
    <source>
        <dbReference type="Pfam" id="PF08450"/>
    </source>
</evidence>
<dbReference type="InterPro" id="IPR013658">
    <property type="entry name" value="SGL"/>
</dbReference>
<dbReference type="AlphaFoldDB" id="A0A6H9YSN7"/>
<dbReference type="Gene3D" id="2.120.10.30">
    <property type="entry name" value="TolB, C-terminal domain"/>
    <property type="match status" value="1"/>
</dbReference>
<name>A0A6H9YSN7_9ACTN</name>
<dbReference type="RefSeq" id="WP_151566141.1">
    <property type="nucleotide sequence ID" value="NZ_WBMT01000019.1"/>
</dbReference>
<dbReference type="PANTHER" id="PTHR47572:SF5">
    <property type="entry name" value="BLR2277 PROTEIN"/>
    <property type="match status" value="1"/>
</dbReference>
<reference evidence="2 3" key="1">
    <citation type="submission" date="2019-09" db="EMBL/GenBank/DDBJ databases">
        <title>Actinomadura physcomitrii sp. nov., a novel actinomycete isolated from moss [Physcomitrium sphaericum (Ludw) Fuernr].</title>
        <authorList>
            <person name="Zhuang X."/>
            <person name="Liu C."/>
        </authorList>
    </citation>
    <scope>NUCLEOTIDE SEQUENCE [LARGE SCALE GENOMIC DNA]</scope>
    <source>
        <strain evidence="2 3">HMC1</strain>
    </source>
</reference>
<protein>
    <submittedName>
        <fullName evidence="2">SMP-30/gluconolactonase/LRE family protein</fullName>
    </submittedName>
</protein>
<dbReference type="OrthoDB" id="9768084at2"/>
<dbReference type="Proteomes" id="UP000468735">
    <property type="component" value="Unassembled WGS sequence"/>
</dbReference>
<keyword evidence="3" id="KW-1185">Reference proteome</keyword>
<dbReference type="EMBL" id="WBMT01000019">
    <property type="protein sequence ID" value="KAB2343338.1"/>
    <property type="molecule type" value="Genomic_DNA"/>
</dbReference>